<feature type="compositionally biased region" description="Basic and acidic residues" evidence="1">
    <location>
        <begin position="251"/>
        <end position="267"/>
    </location>
</feature>
<feature type="compositionally biased region" description="Basic residues" evidence="1">
    <location>
        <begin position="240"/>
        <end position="249"/>
    </location>
</feature>
<dbReference type="OrthoDB" id="5124663at2759"/>
<feature type="region of interest" description="Disordered" evidence="1">
    <location>
        <begin position="223"/>
        <end position="267"/>
    </location>
</feature>
<reference evidence="2" key="1">
    <citation type="journal article" date="2021" name="J Fungi (Basel)">
        <title>Genomic and Metabolomic Analyses of the Marine Fungus Emericellopsis cladophorae: Insights into Saltwater Adaptability Mechanisms and Its Biosynthetic Potential.</title>
        <authorList>
            <person name="Goncalves M.F.M."/>
            <person name="Hilario S."/>
            <person name="Van de Peer Y."/>
            <person name="Esteves A.C."/>
            <person name="Alves A."/>
        </authorList>
    </citation>
    <scope>NUCLEOTIDE SEQUENCE</scope>
    <source>
        <strain evidence="2">MUM 19.33</strain>
    </source>
</reference>
<name>A0A9P9XYW6_9HYPO</name>
<dbReference type="EMBL" id="JAGIXG020000038">
    <property type="protein sequence ID" value="KAI6780048.1"/>
    <property type="molecule type" value="Genomic_DNA"/>
</dbReference>
<sequence>MAVARGMIRPSLCAAPIVAVSHAPASAPLVARFASNSPGPKRLRPSDADNFYNDRTGDLMTTPENKAWFQKHPSIHHDNGIASPLRMNNEEKGVMIDYRVTLRFTPKHLIHPYHLGFLDPRGHPQALAQRLRYAEKTSKEPLWMVCTGYGQVIPVVKSMAKRRVHAAICAALERRGYDAHGKKADGKHIRGTLWLTLKEPLRTVDRRNLDEFGERAVDMLLRGLDHGSQQRPVPTQQRKPAPKQRKMQNRKTQDPFEMKFGHARRDQ</sequence>
<evidence type="ECO:0000256" key="1">
    <source>
        <dbReference type="SAM" id="MobiDB-lite"/>
    </source>
</evidence>
<dbReference type="RefSeq" id="XP_051360904.1">
    <property type="nucleotide sequence ID" value="XM_051507993.1"/>
</dbReference>
<evidence type="ECO:0000313" key="2">
    <source>
        <dbReference type="EMBL" id="KAI6780048.1"/>
    </source>
</evidence>
<comment type="caution">
    <text evidence="2">The sequence shown here is derived from an EMBL/GenBank/DDBJ whole genome shotgun (WGS) entry which is preliminary data.</text>
</comment>
<evidence type="ECO:0000313" key="3">
    <source>
        <dbReference type="Proteomes" id="UP001055219"/>
    </source>
</evidence>
<gene>
    <name evidence="2" type="ORF">J7T54_007524</name>
</gene>
<accession>A0A9P9XYW6</accession>
<dbReference type="Proteomes" id="UP001055219">
    <property type="component" value="Unassembled WGS sequence"/>
</dbReference>
<feature type="compositionally biased region" description="Polar residues" evidence="1">
    <location>
        <begin position="227"/>
        <end position="238"/>
    </location>
</feature>
<dbReference type="GeneID" id="75833998"/>
<protein>
    <submittedName>
        <fullName evidence="2">Uncharacterized protein</fullName>
    </submittedName>
</protein>
<dbReference type="AlphaFoldDB" id="A0A9P9XYW6"/>
<proteinExistence type="predicted"/>
<reference evidence="2" key="2">
    <citation type="submission" date="2022-07" db="EMBL/GenBank/DDBJ databases">
        <authorList>
            <person name="Goncalves M.F.M."/>
            <person name="Hilario S."/>
            <person name="Van De Peer Y."/>
            <person name="Esteves A.C."/>
            <person name="Alves A."/>
        </authorList>
    </citation>
    <scope>NUCLEOTIDE SEQUENCE</scope>
    <source>
        <strain evidence="2">MUM 19.33</strain>
    </source>
</reference>
<keyword evidence="3" id="KW-1185">Reference proteome</keyword>
<organism evidence="2 3">
    <name type="scientific">Emericellopsis cladophorae</name>
    <dbReference type="NCBI Taxonomy" id="2686198"/>
    <lineage>
        <taxon>Eukaryota</taxon>
        <taxon>Fungi</taxon>
        <taxon>Dikarya</taxon>
        <taxon>Ascomycota</taxon>
        <taxon>Pezizomycotina</taxon>
        <taxon>Sordariomycetes</taxon>
        <taxon>Hypocreomycetidae</taxon>
        <taxon>Hypocreales</taxon>
        <taxon>Bionectriaceae</taxon>
        <taxon>Emericellopsis</taxon>
    </lineage>
</organism>